<name>A0A670YX53_PSETE</name>
<keyword evidence="2" id="KW-1003">Cell membrane</keyword>
<dbReference type="GO" id="GO:0045202">
    <property type="term" value="C:synapse"/>
    <property type="evidence" value="ECO:0007669"/>
    <property type="project" value="GOC"/>
</dbReference>
<dbReference type="GO" id="GO:0043266">
    <property type="term" value="P:regulation of potassium ion transport"/>
    <property type="evidence" value="ECO:0007669"/>
    <property type="project" value="TreeGrafter"/>
</dbReference>
<protein>
    <recommendedName>
        <fullName evidence="10">G-protein coupled receptors family 1 profile domain-containing protein</fullName>
    </recommendedName>
</protein>
<dbReference type="PANTHER" id="PTHR24248:SF154">
    <property type="entry name" value="D(3) DOPAMINE RECEPTOR"/>
    <property type="match status" value="1"/>
</dbReference>
<evidence type="ECO:0000256" key="4">
    <source>
        <dbReference type="ARBA" id="ARBA00022989"/>
    </source>
</evidence>
<evidence type="ECO:0000259" key="10">
    <source>
        <dbReference type="PROSITE" id="PS50262"/>
    </source>
</evidence>
<keyword evidence="3 9" id="KW-0812">Transmembrane</keyword>
<evidence type="ECO:0000256" key="1">
    <source>
        <dbReference type="ARBA" id="ARBA00004651"/>
    </source>
</evidence>
<feature type="transmembrane region" description="Helical" evidence="9">
    <location>
        <begin position="24"/>
        <end position="49"/>
    </location>
</feature>
<dbReference type="GO" id="GO:0014059">
    <property type="term" value="P:regulation of dopamine secretion"/>
    <property type="evidence" value="ECO:0007669"/>
    <property type="project" value="TreeGrafter"/>
</dbReference>
<dbReference type="PANTHER" id="PTHR24248">
    <property type="entry name" value="ADRENERGIC RECEPTOR-RELATED G-PROTEIN COUPLED RECEPTOR"/>
    <property type="match status" value="1"/>
</dbReference>
<dbReference type="Gene3D" id="1.20.1070.10">
    <property type="entry name" value="Rhodopsin 7-helix transmembrane proteins"/>
    <property type="match status" value="1"/>
</dbReference>
<sequence length="140" mass="15783">YICLSAIAIHLNNFSKIGLPQLHAYYVLFSSILILVIVFWNIQVCLAVLRKWNLQTTTSYLVISLAVADLLVAIVAMPRVVYLEVCKTLGAGMWKSLDILSTFISIPLNQIVGTVIQNVFFFKFSNYEITNKNITCRSYG</sequence>
<evidence type="ECO:0000256" key="9">
    <source>
        <dbReference type="SAM" id="Phobius"/>
    </source>
</evidence>
<keyword evidence="4 9" id="KW-1133">Transmembrane helix</keyword>
<dbReference type="GO" id="GO:0007195">
    <property type="term" value="P:adenylate cyclase-inhibiting dopamine receptor signaling pathway"/>
    <property type="evidence" value="ECO:0007669"/>
    <property type="project" value="TreeGrafter"/>
</dbReference>
<dbReference type="Ensembl" id="ENSPTXT00000013707.1">
    <property type="protein sequence ID" value="ENSPTXP00000013291.1"/>
    <property type="gene ID" value="ENSPTXG00000009280.1"/>
</dbReference>
<evidence type="ECO:0000256" key="3">
    <source>
        <dbReference type="ARBA" id="ARBA00022692"/>
    </source>
</evidence>
<dbReference type="AlphaFoldDB" id="A0A670YX53"/>
<keyword evidence="12" id="KW-1185">Reference proteome</keyword>
<evidence type="ECO:0000313" key="11">
    <source>
        <dbReference type="Ensembl" id="ENSPTXP00000013291.1"/>
    </source>
</evidence>
<dbReference type="GO" id="GO:0004930">
    <property type="term" value="F:G protein-coupled receptor activity"/>
    <property type="evidence" value="ECO:0007669"/>
    <property type="project" value="UniProtKB-KW"/>
</dbReference>
<reference evidence="11" key="1">
    <citation type="submission" date="2025-08" db="UniProtKB">
        <authorList>
            <consortium name="Ensembl"/>
        </authorList>
    </citation>
    <scope>IDENTIFICATION</scope>
</reference>
<dbReference type="SUPFAM" id="SSF81321">
    <property type="entry name" value="Family A G protein-coupled receptor-like"/>
    <property type="match status" value="1"/>
</dbReference>
<dbReference type="GO" id="GO:0051967">
    <property type="term" value="P:negative regulation of synaptic transmission, glutamatergic"/>
    <property type="evidence" value="ECO:0007669"/>
    <property type="project" value="TreeGrafter"/>
</dbReference>
<evidence type="ECO:0000256" key="7">
    <source>
        <dbReference type="ARBA" id="ARBA00023170"/>
    </source>
</evidence>
<evidence type="ECO:0000256" key="6">
    <source>
        <dbReference type="ARBA" id="ARBA00023136"/>
    </source>
</evidence>
<dbReference type="GO" id="GO:0001591">
    <property type="term" value="F:dopamine neurotransmitter receptor activity, coupled via Gi/Go"/>
    <property type="evidence" value="ECO:0007669"/>
    <property type="project" value="TreeGrafter"/>
</dbReference>
<dbReference type="InterPro" id="IPR000276">
    <property type="entry name" value="GPCR_Rhodpsn"/>
</dbReference>
<proteinExistence type="predicted"/>
<evidence type="ECO:0000256" key="2">
    <source>
        <dbReference type="ARBA" id="ARBA00022475"/>
    </source>
</evidence>
<comment type="subcellular location">
    <subcellularLocation>
        <location evidence="1">Cell membrane</location>
        <topology evidence="1">Multi-pass membrane protein</topology>
    </subcellularLocation>
</comment>
<keyword evidence="5" id="KW-0297">G-protein coupled receptor</keyword>
<feature type="transmembrane region" description="Helical" evidence="9">
    <location>
        <begin position="102"/>
        <end position="122"/>
    </location>
</feature>
<keyword evidence="8" id="KW-0807">Transducer</keyword>
<evidence type="ECO:0000256" key="5">
    <source>
        <dbReference type="ARBA" id="ARBA00023040"/>
    </source>
</evidence>
<evidence type="ECO:0000256" key="8">
    <source>
        <dbReference type="ARBA" id="ARBA00023224"/>
    </source>
</evidence>
<dbReference type="InterPro" id="IPR017452">
    <property type="entry name" value="GPCR_Rhodpsn_7TM"/>
</dbReference>
<dbReference type="Pfam" id="PF00001">
    <property type="entry name" value="7tm_1"/>
    <property type="match status" value="1"/>
</dbReference>
<organism evidence="11 12">
    <name type="scientific">Pseudonaja textilis</name>
    <name type="common">Eastern brown snake</name>
    <dbReference type="NCBI Taxonomy" id="8673"/>
    <lineage>
        <taxon>Eukaryota</taxon>
        <taxon>Metazoa</taxon>
        <taxon>Chordata</taxon>
        <taxon>Craniata</taxon>
        <taxon>Vertebrata</taxon>
        <taxon>Euteleostomi</taxon>
        <taxon>Lepidosauria</taxon>
        <taxon>Squamata</taxon>
        <taxon>Bifurcata</taxon>
        <taxon>Unidentata</taxon>
        <taxon>Episquamata</taxon>
        <taxon>Toxicofera</taxon>
        <taxon>Serpentes</taxon>
        <taxon>Colubroidea</taxon>
        <taxon>Elapidae</taxon>
        <taxon>Hydrophiinae</taxon>
        <taxon>Pseudonaja</taxon>
    </lineage>
</organism>
<dbReference type="PROSITE" id="PS50262">
    <property type="entry name" value="G_PROTEIN_RECEP_F1_2"/>
    <property type="match status" value="1"/>
</dbReference>
<dbReference type="GeneTree" id="ENSGT00990000213537"/>
<dbReference type="GO" id="GO:0051481">
    <property type="term" value="P:negative regulation of cytosolic calcium ion concentration"/>
    <property type="evidence" value="ECO:0007669"/>
    <property type="project" value="TreeGrafter"/>
</dbReference>
<accession>A0A670YX53</accession>
<dbReference type="Proteomes" id="UP000472273">
    <property type="component" value="Unplaced"/>
</dbReference>
<dbReference type="GO" id="GO:0005886">
    <property type="term" value="C:plasma membrane"/>
    <property type="evidence" value="ECO:0007669"/>
    <property type="project" value="UniProtKB-SubCell"/>
</dbReference>
<feature type="transmembrane region" description="Helical" evidence="9">
    <location>
        <begin position="61"/>
        <end position="82"/>
    </location>
</feature>
<keyword evidence="6 9" id="KW-0472">Membrane</keyword>
<dbReference type="PRINTS" id="PR00237">
    <property type="entry name" value="GPCRRHODOPSN"/>
</dbReference>
<feature type="domain" description="G-protein coupled receptors family 1 profile" evidence="10">
    <location>
        <begin position="40"/>
        <end position="82"/>
    </location>
</feature>
<evidence type="ECO:0000313" key="12">
    <source>
        <dbReference type="Proteomes" id="UP000472273"/>
    </source>
</evidence>
<keyword evidence="7" id="KW-0675">Receptor</keyword>
<reference evidence="11" key="2">
    <citation type="submission" date="2025-09" db="UniProtKB">
        <authorList>
            <consortium name="Ensembl"/>
        </authorList>
    </citation>
    <scope>IDENTIFICATION</scope>
</reference>
<dbReference type="GO" id="GO:0060158">
    <property type="term" value="P:phospholipase C-activating dopamine receptor signaling pathway"/>
    <property type="evidence" value="ECO:0007669"/>
    <property type="project" value="TreeGrafter"/>
</dbReference>